<evidence type="ECO:0000256" key="4">
    <source>
        <dbReference type="PROSITE-ProRule" id="PRU00236"/>
    </source>
</evidence>
<dbReference type="OrthoDB" id="9800582at2"/>
<dbReference type="InterPro" id="IPR026591">
    <property type="entry name" value="Sirtuin_cat_small_dom_sf"/>
</dbReference>
<dbReference type="AlphaFoldDB" id="A0A2P1PQ03"/>
<dbReference type="PANTHER" id="PTHR11085">
    <property type="entry name" value="NAD-DEPENDENT PROTEIN DEACYLASE SIRTUIN-5, MITOCHONDRIAL-RELATED"/>
    <property type="match status" value="1"/>
</dbReference>
<dbReference type="InterPro" id="IPR026590">
    <property type="entry name" value="Ssirtuin_cat_dom"/>
</dbReference>
<feature type="domain" description="Deacetylase sirtuin-type" evidence="5">
    <location>
        <begin position="1"/>
        <end position="229"/>
    </location>
</feature>
<dbReference type="Proteomes" id="UP000241074">
    <property type="component" value="Chromosome"/>
</dbReference>
<dbReference type="KEGG" id="xba:C7S18_06670"/>
<accession>A0A2P1PQ03</accession>
<evidence type="ECO:0000313" key="6">
    <source>
        <dbReference type="EMBL" id="AVP96902.1"/>
    </source>
</evidence>
<keyword evidence="2" id="KW-0808">Transferase</keyword>
<dbReference type="PROSITE" id="PS50305">
    <property type="entry name" value="SIRTUIN"/>
    <property type="match status" value="1"/>
</dbReference>
<proteinExistence type="predicted"/>
<dbReference type="Gene3D" id="3.30.1600.10">
    <property type="entry name" value="SIR2/SIRT2 'Small Domain"/>
    <property type="match status" value="1"/>
</dbReference>
<dbReference type="SUPFAM" id="SSF52467">
    <property type="entry name" value="DHS-like NAD/FAD-binding domain"/>
    <property type="match status" value="1"/>
</dbReference>
<evidence type="ECO:0000259" key="5">
    <source>
        <dbReference type="PROSITE" id="PS50305"/>
    </source>
</evidence>
<dbReference type="InterPro" id="IPR029035">
    <property type="entry name" value="DHS-like_NAD/FAD-binding_dom"/>
</dbReference>
<evidence type="ECO:0000256" key="1">
    <source>
        <dbReference type="ARBA" id="ARBA00012928"/>
    </source>
</evidence>
<dbReference type="RefSeq" id="WP_106890827.1">
    <property type="nucleotide sequence ID" value="NZ_CP027860.1"/>
</dbReference>
<sequence length="229" mass="25019">MSRSKIVVFTGAGVSAESGLRTFRDMGGLWREYALEEVASPEGWRRRPDVVLSFYNERRRAVLDAKPNAAHLAIAALEAKFDVQIVTQNVDDLHERAGSTQILHVHGEILKARSTVNPRLVYPLSKPTIDLGDHCELGSQLRPHIVWFGESVQHLDVAAALFAAADKVLVIGTSLSVYPAAGLVHHAGDHAEKVLVAPEVDTLPPGYRFRCGTAVSVVPELVAEWFAKT</sequence>
<evidence type="ECO:0000256" key="3">
    <source>
        <dbReference type="ARBA" id="ARBA00023027"/>
    </source>
</evidence>
<dbReference type="GO" id="GO:0070403">
    <property type="term" value="F:NAD+ binding"/>
    <property type="evidence" value="ECO:0007669"/>
    <property type="project" value="InterPro"/>
</dbReference>
<evidence type="ECO:0000256" key="2">
    <source>
        <dbReference type="ARBA" id="ARBA00022679"/>
    </source>
</evidence>
<organism evidence="6 7">
    <name type="scientific">Ahniella affigens</name>
    <dbReference type="NCBI Taxonomy" id="2021234"/>
    <lineage>
        <taxon>Bacteria</taxon>
        <taxon>Pseudomonadati</taxon>
        <taxon>Pseudomonadota</taxon>
        <taxon>Gammaproteobacteria</taxon>
        <taxon>Lysobacterales</taxon>
        <taxon>Rhodanobacteraceae</taxon>
        <taxon>Ahniella</taxon>
    </lineage>
</organism>
<dbReference type="EC" id="2.3.1.286" evidence="1"/>
<dbReference type="Pfam" id="PF02146">
    <property type="entry name" value="SIR2"/>
    <property type="match status" value="1"/>
</dbReference>
<evidence type="ECO:0000313" key="7">
    <source>
        <dbReference type="Proteomes" id="UP000241074"/>
    </source>
</evidence>
<dbReference type="Gene3D" id="3.40.50.1220">
    <property type="entry name" value="TPP-binding domain"/>
    <property type="match status" value="1"/>
</dbReference>
<name>A0A2P1PQ03_9GAMM</name>
<comment type="caution">
    <text evidence="4">Lacks conserved residue(s) required for the propagation of feature annotation.</text>
</comment>
<protein>
    <recommendedName>
        <fullName evidence="1">protein acetyllysine N-acetyltransferase</fullName>
        <ecNumber evidence="1">2.3.1.286</ecNumber>
    </recommendedName>
</protein>
<dbReference type="InterPro" id="IPR050134">
    <property type="entry name" value="NAD-dep_sirtuin_deacylases"/>
</dbReference>
<dbReference type="InterPro" id="IPR003000">
    <property type="entry name" value="Sirtuin"/>
</dbReference>
<dbReference type="GO" id="GO:0017136">
    <property type="term" value="F:histone deacetylase activity, NAD-dependent"/>
    <property type="evidence" value="ECO:0007669"/>
    <property type="project" value="TreeGrafter"/>
</dbReference>
<reference evidence="6 7" key="2">
    <citation type="submission" date="2018-03" db="EMBL/GenBank/DDBJ databases">
        <authorList>
            <person name="Keele B.F."/>
        </authorList>
    </citation>
    <scope>NUCLEOTIDE SEQUENCE [LARGE SCALE GENOMIC DNA]</scope>
    <source>
        <strain evidence="6 7">D13</strain>
    </source>
</reference>
<dbReference type="EMBL" id="CP027860">
    <property type="protein sequence ID" value="AVP96902.1"/>
    <property type="molecule type" value="Genomic_DNA"/>
</dbReference>
<reference evidence="6 7" key="1">
    <citation type="submission" date="2018-03" db="EMBL/GenBank/DDBJ databases">
        <title>Ahniella affigens gen. nov., sp. nov., a gammaproteobacterium isolated from sandy soil near a stream.</title>
        <authorList>
            <person name="Ko Y."/>
            <person name="Kim J.-H."/>
        </authorList>
    </citation>
    <scope>NUCLEOTIDE SEQUENCE [LARGE SCALE GENOMIC DNA]</scope>
    <source>
        <strain evidence="6 7">D13</strain>
    </source>
</reference>
<gene>
    <name evidence="6" type="ORF">C7S18_06670</name>
</gene>
<keyword evidence="7" id="KW-1185">Reference proteome</keyword>
<keyword evidence="3" id="KW-0520">NAD</keyword>
<dbReference type="PANTHER" id="PTHR11085:SF4">
    <property type="entry name" value="NAD-DEPENDENT PROTEIN DEACYLASE"/>
    <property type="match status" value="1"/>
</dbReference>